<dbReference type="EMBL" id="JAAMPI010001086">
    <property type="protein sequence ID" value="KAF4626776.1"/>
    <property type="molecule type" value="Genomic_DNA"/>
</dbReference>
<dbReference type="PANTHER" id="PTHR20900">
    <property type="entry name" value="NADH:UBIQUINONE OXIDOREDUCTASE B18-LIKE SUBUNIT"/>
    <property type="match status" value="1"/>
</dbReference>
<evidence type="ECO:0000256" key="9">
    <source>
        <dbReference type="ARBA" id="ARBA00022982"/>
    </source>
</evidence>
<dbReference type="Proteomes" id="UP000566819">
    <property type="component" value="Unassembled WGS sequence"/>
</dbReference>
<dbReference type="GO" id="GO:0005758">
    <property type="term" value="C:mitochondrial intermembrane space"/>
    <property type="evidence" value="ECO:0007669"/>
    <property type="project" value="UniProtKB-SubCell"/>
</dbReference>
<dbReference type="GO" id="GO:0005743">
    <property type="term" value="C:mitochondrial inner membrane"/>
    <property type="evidence" value="ECO:0007669"/>
    <property type="project" value="UniProtKB-SubCell"/>
</dbReference>
<evidence type="ECO:0000256" key="4">
    <source>
        <dbReference type="ARBA" id="ARBA00008006"/>
    </source>
</evidence>
<evidence type="ECO:0000256" key="3">
    <source>
        <dbReference type="ARBA" id="ARBA00004637"/>
    </source>
</evidence>
<keyword evidence="10" id="KW-0496">Mitochondrion</keyword>
<sequence>MPMMDSIKGAFQAMRGDVSDLDEAVRATRRALDLTPKRYSPERTRRLDDLESHLATRHSTAGAIFDLDEAIRYLMRRYRKTGAVTDAEGAAQALRKALNIDREKSVGGTGHLLRLGLLGISADLDEAVQITREVLTSTPADLRKEKGQTLENLGSHLAQRFSRTEALADLEDAISPTREALACSPHSHSRRAARLYKLGLYVYKRYSRTKSTADLDEAVRLAQEAVEITPPDDRKPAALLQTLMHIFDERDLVNLGSALSRTGILSDLDATIEVTVQALEQISEHHPQRASWLCSLASYFVFKWGSTDDLSELDHAISYFQSALLSSNSPIGSRVRTGEQIVWISGLKSDWEAAYEAATTALRLVPNLAPRSLANADKQHVLSRIVGLASDAAAVALHAGKGPRVALDLLEQGRGVLAASIEDLHTDVGDLQEKHPSLAEEFVRLRDDLARPATRYENDLDLRISYKRRPRANNGLLQNWPNRFWMSLASRSVRSMTICLIFGGFPPAQWPGFHSMQQDAIATALPKRIFHFAGHGHTDDTDPSQSYPLLNDWKQGRLTVAAFLEVNLRQRLPFLAYLSACGTGFRHIVGTLWEVNDESCVEIARTTYEEMKDGAMTDKSVRHRNGSGGKGEPSLLETGTNINDMSSRGERDERLPRDVIACDDSDDDDESTGSLSWVSYIHFGVFKWSNDHDYPLESQIDIGKRIHAVLEDREPPSRHPSPRLSLRTTSIAYHDRHRSCQIGPATREAMSEARLPLAYRDTCANLLIPLNRCRYEEYYLPWKCETERHSYEKCQYVEFKKRVAKMDELRAAKGSILVTAANVRNPATALGLQKVIASVLVTHHYEMPLIDLNSDPVLPNISVLSLDLGGMGDAKFTKCSSAASRFLWSNIMPSIQQTSVYFWPNGALRTNDKSAGDCFRVCFDEELDEYLNALFLNGGEKAGSSRESGDGEAQRRLWVGYLMLVG</sequence>
<evidence type="ECO:0000313" key="15">
    <source>
        <dbReference type="EMBL" id="KAF4626776.1"/>
    </source>
</evidence>
<feature type="compositionally biased region" description="Polar residues" evidence="13">
    <location>
        <begin position="637"/>
        <end position="646"/>
    </location>
</feature>
<accession>A0A8H4RCF9</accession>
<evidence type="ECO:0000313" key="16">
    <source>
        <dbReference type="Proteomes" id="UP000566819"/>
    </source>
</evidence>
<reference evidence="15 16" key="1">
    <citation type="submission" date="2020-03" db="EMBL/GenBank/DDBJ databases">
        <title>Draft Genome Sequence of Cudoniella acicularis.</title>
        <authorList>
            <person name="Buettner E."/>
            <person name="Kellner H."/>
        </authorList>
    </citation>
    <scope>NUCLEOTIDE SEQUENCE [LARGE SCALE GENOMIC DNA]</scope>
    <source>
        <strain evidence="15 16">DSM 108380</strain>
    </source>
</reference>
<dbReference type="InterPro" id="IPR008698">
    <property type="entry name" value="NDUB7"/>
</dbReference>
<evidence type="ECO:0000256" key="2">
    <source>
        <dbReference type="ARBA" id="ARBA00004569"/>
    </source>
</evidence>
<evidence type="ECO:0000256" key="10">
    <source>
        <dbReference type="ARBA" id="ARBA00023128"/>
    </source>
</evidence>
<name>A0A8H4RCF9_9HELO</name>
<dbReference type="PANTHER" id="PTHR20900:SF0">
    <property type="entry name" value="NADH DEHYDROGENASE [UBIQUINONE] 1 BETA SUBCOMPLEX SUBUNIT 7"/>
    <property type="match status" value="1"/>
</dbReference>
<keyword evidence="11" id="KW-0472">Membrane</keyword>
<comment type="subcellular location">
    <subcellularLocation>
        <location evidence="3">Mitochondrion inner membrane</location>
        <topology evidence="3">Peripheral membrane protein</topology>
    </subcellularLocation>
    <subcellularLocation>
        <location evidence="2">Mitochondrion intermembrane space</location>
    </subcellularLocation>
</comment>
<evidence type="ECO:0000256" key="5">
    <source>
        <dbReference type="ARBA" id="ARBA00018677"/>
    </source>
</evidence>
<dbReference type="OrthoDB" id="268414at2759"/>
<proteinExistence type="inferred from homology"/>
<evidence type="ECO:0000256" key="11">
    <source>
        <dbReference type="ARBA" id="ARBA00023136"/>
    </source>
</evidence>
<feature type="region of interest" description="Disordered" evidence="13">
    <location>
        <begin position="617"/>
        <end position="654"/>
    </location>
</feature>
<comment type="caution">
    <text evidence="15">The sequence shown here is derived from an EMBL/GenBank/DDBJ whole genome shotgun (WGS) entry which is preliminary data.</text>
</comment>
<evidence type="ECO:0000259" key="14">
    <source>
        <dbReference type="Pfam" id="PF12770"/>
    </source>
</evidence>
<dbReference type="AlphaFoldDB" id="A0A8H4RCF9"/>
<evidence type="ECO:0000256" key="8">
    <source>
        <dbReference type="ARBA" id="ARBA00022792"/>
    </source>
</evidence>
<keyword evidence="12" id="KW-1015">Disulfide bond</keyword>
<evidence type="ECO:0000256" key="12">
    <source>
        <dbReference type="ARBA" id="ARBA00023157"/>
    </source>
</evidence>
<dbReference type="Pfam" id="PF05676">
    <property type="entry name" value="NDUF_B7"/>
    <property type="match status" value="1"/>
</dbReference>
<dbReference type="InterPro" id="IPR011990">
    <property type="entry name" value="TPR-like_helical_dom_sf"/>
</dbReference>
<comment type="function">
    <text evidence="1">Accessory subunit of the mitochondrial membrane respiratory chain NADH dehydrogenase (Complex I), that is believed not to be involved in catalysis. Complex I functions in the transfer of electrons from NADH to the respiratory chain. The immediate electron acceptor for the enzyme is believed to be ubiquinone.</text>
</comment>
<evidence type="ECO:0000256" key="13">
    <source>
        <dbReference type="SAM" id="MobiDB-lite"/>
    </source>
</evidence>
<evidence type="ECO:0000256" key="6">
    <source>
        <dbReference type="ARBA" id="ARBA00022448"/>
    </source>
</evidence>
<keyword evidence="16" id="KW-1185">Reference proteome</keyword>
<evidence type="ECO:0000256" key="7">
    <source>
        <dbReference type="ARBA" id="ARBA00022660"/>
    </source>
</evidence>
<feature type="domain" description="CHAT" evidence="14">
    <location>
        <begin position="523"/>
        <end position="623"/>
    </location>
</feature>
<keyword evidence="9" id="KW-0249">Electron transport</keyword>
<dbReference type="Gene3D" id="1.25.40.10">
    <property type="entry name" value="Tetratricopeptide repeat domain"/>
    <property type="match status" value="1"/>
</dbReference>
<comment type="similarity">
    <text evidence="4">Belongs to the complex I NDUFB7 subunit family.</text>
</comment>
<evidence type="ECO:0000256" key="1">
    <source>
        <dbReference type="ARBA" id="ARBA00003195"/>
    </source>
</evidence>
<gene>
    <name evidence="15" type="ORF">G7Y89_g11379</name>
</gene>
<protein>
    <recommendedName>
        <fullName evidence="5">NADH dehydrogenase [ubiquinone] 1 beta subcomplex subunit 7</fullName>
    </recommendedName>
</protein>
<dbReference type="Pfam" id="PF12770">
    <property type="entry name" value="CHAT"/>
    <property type="match status" value="1"/>
</dbReference>
<organism evidence="15 16">
    <name type="scientific">Cudoniella acicularis</name>
    <dbReference type="NCBI Taxonomy" id="354080"/>
    <lineage>
        <taxon>Eukaryota</taxon>
        <taxon>Fungi</taxon>
        <taxon>Dikarya</taxon>
        <taxon>Ascomycota</taxon>
        <taxon>Pezizomycotina</taxon>
        <taxon>Leotiomycetes</taxon>
        <taxon>Helotiales</taxon>
        <taxon>Tricladiaceae</taxon>
        <taxon>Cudoniella</taxon>
    </lineage>
</organism>
<keyword evidence="8" id="KW-0999">Mitochondrion inner membrane</keyword>
<keyword evidence="7" id="KW-0679">Respiratory chain</keyword>
<keyword evidence="6" id="KW-0813">Transport</keyword>
<dbReference type="InterPro" id="IPR024983">
    <property type="entry name" value="CHAT_dom"/>
</dbReference>